<gene>
    <name evidence="2" type="ORF">OVY01_13205</name>
</gene>
<accession>A0ABT3ZP45</accession>
<dbReference type="InterPro" id="IPR006328">
    <property type="entry name" value="2-HAD"/>
</dbReference>
<dbReference type="InterPro" id="IPR036412">
    <property type="entry name" value="HAD-like_sf"/>
</dbReference>
<dbReference type="Gene3D" id="3.40.50.1000">
    <property type="entry name" value="HAD superfamily/HAD-like"/>
    <property type="match status" value="1"/>
</dbReference>
<dbReference type="InterPro" id="IPR006439">
    <property type="entry name" value="HAD-SF_hydro_IA"/>
</dbReference>
<dbReference type="RefSeq" id="WP_267848047.1">
    <property type="nucleotide sequence ID" value="NZ_JAPMXC010000002.1"/>
</dbReference>
<dbReference type="Pfam" id="PF00702">
    <property type="entry name" value="Hydrolase"/>
    <property type="match status" value="1"/>
</dbReference>
<evidence type="ECO:0000313" key="3">
    <source>
        <dbReference type="Proteomes" id="UP001082899"/>
    </source>
</evidence>
<dbReference type="SUPFAM" id="SSF56784">
    <property type="entry name" value="HAD-like"/>
    <property type="match status" value="1"/>
</dbReference>
<comment type="caution">
    <text evidence="2">The sequence shown here is derived from an EMBL/GenBank/DDBJ whole genome shotgun (WGS) entry which is preliminary data.</text>
</comment>
<reference evidence="2" key="1">
    <citation type="submission" date="2022-11" db="EMBL/GenBank/DDBJ databases">
        <title>Robbsia betulipollinis sp. nov., isolated from pollen of birch (Betula pendula).</title>
        <authorList>
            <person name="Shi H."/>
            <person name="Ambika Manirajan B."/>
            <person name="Ratering S."/>
            <person name="Geissler-Plaum R."/>
            <person name="Schnell S."/>
        </authorList>
    </citation>
    <scope>NUCLEOTIDE SEQUENCE</scope>
    <source>
        <strain evidence="2">Bb-Pol-6</strain>
    </source>
</reference>
<dbReference type="Proteomes" id="UP001082899">
    <property type="component" value="Unassembled WGS sequence"/>
</dbReference>
<dbReference type="PANTHER" id="PTHR43316">
    <property type="entry name" value="HYDROLASE, HALOACID DELAHOGENASE-RELATED"/>
    <property type="match status" value="1"/>
</dbReference>
<dbReference type="NCBIfam" id="TIGR01493">
    <property type="entry name" value="HAD-SF-IA-v2"/>
    <property type="match status" value="1"/>
</dbReference>
<evidence type="ECO:0000313" key="2">
    <source>
        <dbReference type="EMBL" id="MCY0388177.1"/>
    </source>
</evidence>
<dbReference type="InterPro" id="IPR023214">
    <property type="entry name" value="HAD_sf"/>
</dbReference>
<dbReference type="PANTHER" id="PTHR43316:SF9">
    <property type="entry name" value="ACID DEHALOGENASE, PUTATIVE (AFU_ORTHOLOGUE AFUA_6G14460)-RELATED"/>
    <property type="match status" value="1"/>
</dbReference>
<dbReference type="InterPro" id="IPR051540">
    <property type="entry name" value="S-2-haloacid_dehalogenase"/>
</dbReference>
<keyword evidence="3" id="KW-1185">Reference proteome</keyword>
<proteinExistence type="predicted"/>
<dbReference type="NCBIfam" id="TIGR01428">
    <property type="entry name" value="HAD_type_II"/>
    <property type="match status" value="1"/>
</dbReference>
<dbReference type="EMBL" id="JAPMXC010000002">
    <property type="protein sequence ID" value="MCY0388177.1"/>
    <property type="molecule type" value="Genomic_DNA"/>
</dbReference>
<keyword evidence="1" id="KW-0378">Hydrolase</keyword>
<sequence length="259" mass="28105">MAGSVAAGAQAGARPLTAFTTLTFDCYGTLIDWESGIVDALRPLVARSGRPATRDRVLETFGRHESPQQQATPTALYPDILRAVYDRIAAEWATPADAAEREAFGASVPEWPAFPDSREALRYLGQHYALVILSNIDRRTFASSQARLGVDFDHVFTAEDIGSYKPDTRNFDHMIAHLGAAGIPRDAILHTAESLYHDHVPANTVGLASAWIHRRHGLEGSGATHVPAVVPRYDFHFKSLADMVAAHRLASVGGDSAPR</sequence>
<evidence type="ECO:0000256" key="1">
    <source>
        <dbReference type="ARBA" id="ARBA00022801"/>
    </source>
</evidence>
<dbReference type="Gene3D" id="1.10.150.750">
    <property type="match status" value="1"/>
</dbReference>
<organism evidence="2 3">
    <name type="scientific">Robbsia betulipollinis</name>
    <dbReference type="NCBI Taxonomy" id="2981849"/>
    <lineage>
        <taxon>Bacteria</taxon>
        <taxon>Pseudomonadati</taxon>
        <taxon>Pseudomonadota</taxon>
        <taxon>Betaproteobacteria</taxon>
        <taxon>Burkholderiales</taxon>
        <taxon>Burkholderiaceae</taxon>
        <taxon>Robbsia</taxon>
    </lineage>
</organism>
<protein>
    <submittedName>
        <fullName evidence="2">Haloacid dehalogenase type II</fullName>
    </submittedName>
</protein>
<name>A0ABT3ZP45_9BURK</name>